<dbReference type="CDD" id="cd12261">
    <property type="entry name" value="RRM1_3_MRN1"/>
    <property type="match status" value="1"/>
</dbReference>
<feature type="region of interest" description="Disordered" evidence="1">
    <location>
        <begin position="71"/>
        <end position="111"/>
    </location>
</feature>
<dbReference type="InParanoid" id="A0A2T3AN45"/>
<feature type="compositionally biased region" description="Polar residues" evidence="1">
    <location>
        <begin position="81"/>
        <end position="105"/>
    </location>
</feature>
<name>A0A2T3AN45_9PEZI</name>
<dbReference type="OrthoDB" id="2935572at2759"/>
<dbReference type="STRING" id="2025994.A0A2T3AN45"/>
<evidence type="ECO:0000313" key="2">
    <source>
        <dbReference type="EMBL" id="PSS03778.1"/>
    </source>
</evidence>
<gene>
    <name evidence="2" type="ORF">BD289DRAFT_457651</name>
</gene>
<evidence type="ECO:0000313" key="3">
    <source>
        <dbReference type="Proteomes" id="UP000241462"/>
    </source>
</evidence>
<dbReference type="InterPro" id="IPR035979">
    <property type="entry name" value="RBD_domain_sf"/>
</dbReference>
<evidence type="ECO:0008006" key="4">
    <source>
        <dbReference type="Google" id="ProtNLM"/>
    </source>
</evidence>
<dbReference type="GO" id="GO:0003676">
    <property type="term" value="F:nucleic acid binding"/>
    <property type="evidence" value="ECO:0007669"/>
    <property type="project" value="InterPro"/>
</dbReference>
<proteinExistence type="predicted"/>
<evidence type="ECO:0000256" key="1">
    <source>
        <dbReference type="SAM" id="MobiDB-lite"/>
    </source>
</evidence>
<sequence length="298" mass="33452">MASTIEQNVTIGRAYFETLLRRSHNNPEDINTSTVTITRSEYESLETTGARHENLRRNLLRGGVGEETLEISTRARPLRSTPKQNWKTDQSCPAASRSNTASPINVTGRPHHERQCAPSLVLSGLTKVTTHADITEAVRGGQLLDVFLKVHERSAAISFVQSADAQAFLDYVRRHDLYIKHKRVEVHWSDCHSILPNHVANKLRIGATRNLIIRRHDPRLTEAIIKEDMEHIHNLVVIKVEFLAGACYIKTNFVHNAMFARTCMNESSNGTRQGASANAMANRFDLLNIGEDDSDDPN</sequence>
<dbReference type="AlphaFoldDB" id="A0A2T3AN45"/>
<reference evidence="2 3" key="1">
    <citation type="journal article" date="2018" name="Mycol. Prog.">
        <title>Coniella lustricola, a new species from submerged detritus.</title>
        <authorList>
            <person name="Raudabaugh D.B."/>
            <person name="Iturriaga T."/>
            <person name="Carver A."/>
            <person name="Mondo S."/>
            <person name="Pangilinan J."/>
            <person name="Lipzen A."/>
            <person name="He G."/>
            <person name="Amirebrahimi M."/>
            <person name="Grigoriev I.V."/>
            <person name="Miller A.N."/>
        </authorList>
    </citation>
    <scope>NUCLEOTIDE SEQUENCE [LARGE SCALE GENOMIC DNA]</scope>
    <source>
        <strain evidence="2 3">B22-T-1</strain>
    </source>
</reference>
<protein>
    <recommendedName>
        <fullName evidence="4">RRM domain-containing protein</fullName>
    </recommendedName>
</protein>
<dbReference type="EMBL" id="KZ678373">
    <property type="protein sequence ID" value="PSS03778.1"/>
    <property type="molecule type" value="Genomic_DNA"/>
</dbReference>
<dbReference type="SUPFAM" id="SSF54928">
    <property type="entry name" value="RNA-binding domain, RBD"/>
    <property type="match status" value="1"/>
</dbReference>
<keyword evidence="3" id="KW-1185">Reference proteome</keyword>
<accession>A0A2T3AN45</accession>
<dbReference type="Proteomes" id="UP000241462">
    <property type="component" value="Unassembled WGS sequence"/>
</dbReference>
<organism evidence="2 3">
    <name type="scientific">Coniella lustricola</name>
    <dbReference type="NCBI Taxonomy" id="2025994"/>
    <lineage>
        <taxon>Eukaryota</taxon>
        <taxon>Fungi</taxon>
        <taxon>Dikarya</taxon>
        <taxon>Ascomycota</taxon>
        <taxon>Pezizomycotina</taxon>
        <taxon>Sordariomycetes</taxon>
        <taxon>Sordariomycetidae</taxon>
        <taxon>Diaporthales</taxon>
        <taxon>Schizoparmaceae</taxon>
        <taxon>Coniella</taxon>
    </lineage>
</organism>